<dbReference type="EMBL" id="VDLX02000002">
    <property type="protein sequence ID" value="KAB8196226.1"/>
    <property type="molecule type" value="Genomic_DNA"/>
</dbReference>
<reference evidence="1 2" key="1">
    <citation type="submission" date="2019-10" db="EMBL/GenBank/DDBJ databases">
        <title>Nonomuraea sp. nov., isolated from Phyllanthus amarus.</title>
        <authorList>
            <person name="Klykleung N."/>
            <person name="Tanasupawat S."/>
        </authorList>
    </citation>
    <scope>NUCLEOTIDE SEQUENCE [LARGE SCALE GENOMIC DNA]</scope>
    <source>
        <strain evidence="1 2">PA1-10</strain>
    </source>
</reference>
<dbReference type="Gene3D" id="1.10.238.160">
    <property type="match status" value="1"/>
</dbReference>
<dbReference type="AlphaFoldDB" id="A0A5C4WRJ5"/>
<sequence>MDTTDAPVVPGKRLLDWKFIAEDAGIGKTQVFALLKSGELRSVKIGPKTRRVPREWYEEWLESLKATAINDC</sequence>
<keyword evidence="2" id="KW-1185">Reference proteome</keyword>
<evidence type="ECO:0008006" key="3">
    <source>
        <dbReference type="Google" id="ProtNLM"/>
    </source>
</evidence>
<evidence type="ECO:0000313" key="2">
    <source>
        <dbReference type="Proteomes" id="UP000312512"/>
    </source>
</evidence>
<protein>
    <recommendedName>
        <fullName evidence="3">Helix-turn-helix domain-containing protein</fullName>
    </recommendedName>
</protein>
<dbReference type="Proteomes" id="UP000312512">
    <property type="component" value="Unassembled WGS sequence"/>
</dbReference>
<dbReference type="RefSeq" id="WP_139629084.1">
    <property type="nucleotide sequence ID" value="NZ_VDLX02000002.1"/>
</dbReference>
<proteinExistence type="predicted"/>
<accession>A0A5C4WRJ5</accession>
<dbReference type="OrthoDB" id="9806039at2"/>
<organism evidence="1 2">
    <name type="scientific">Nonomuraea phyllanthi</name>
    <dbReference type="NCBI Taxonomy" id="2219224"/>
    <lineage>
        <taxon>Bacteria</taxon>
        <taxon>Bacillati</taxon>
        <taxon>Actinomycetota</taxon>
        <taxon>Actinomycetes</taxon>
        <taxon>Streptosporangiales</taxon>
        <taxon>Streptosporangiaceae</taxon>
        <taxon>Nonomuraea</taxon>
    </lineage>
</organism>
<evidence type="ECO:0000313" key="1">
    <source>
        <dbReference type="EMBL" id="KAB8196226.1"/>
    </source>
</evidence>
<gene>
    <name evidence="1" type="ORF">FH608_005470</name>
</gene>
<comment type="caution">
    <text evidence="1">The sequence shown here is derived from an EMBL/GenBank/DDBJ whole genome shotgun (WGS) entry which is preliminary data.</text>
</comment>
<name>A0A5C4WRJ5_9ACTN</name>